<dbReference type="Pfam" id="PF01551">
    <property type="entry name" value="Peptidase_M23"/>
    <property type="match status" value="1"/>
</dbReference>
<reference evidence="11 12" key="1">
    <citation type="journal article" date="2018" name="Genome Biol. Evol.">
        <title>Cladogenesis and Genomic Streamlining in Extracellular Endosymbionts of Tropical Stink Bugs.</title>
        <authorList>
            <person name="Otero-Bravo A."/>
            <person name="Goffredi S."/>
            <person name="Sabree Z.L."/>
        </authorList>
    </citation>
    <scope>NUCLEOTIDE SEQUENCE [LARGE SCALE GENOMIC DNA]</scope>
    <source>
        <strain evidence="11 12">SoEL</strain>
    </source>
</reference>
<feature type="domain" description="M23ase beta-sheet core" evidence="10">
    <location>
        <begin position="171"/>
        <end position="265"/>
    </location>
</feature>
<dbReference type="FunFam" id="2.70.70.10:FF:000002">
    <property type="entry name" value="Murein DD-endopeptidase MepM"/>
    <property type="match status" value="1"/>
</dbReference>
<evidence type="ECO:0000259" key="10">
    <source>
        <dbReference type="Pfam" id="PF01551"/>
    </source>
</evidence>
<dbReference type="InterPro" id="IPR011055">
    <property type="entry name" value="Dup_hybrid_motif"/>
</dbReference>
<evidence type="ECO:0000313" key="11">
    <source>
        <dbReference type="EMBL" id="PPI86933.1"/>
    </source>
</evidence>
<dbReference type="OrthoDB" id="9805070at2"/>
<keyword evidence="9" id="KW-1133">Transmembrane helix</keyword>
<evidence type="ECO:0000313" key="12">
    <source>
        <dbReference type="Proteomes" id="UP000296144"/>
    </source>
</evidence>
<dbReference type="CDD" id="cd12797">
    <property type="entry name" value="M23_peptidase"/>
    <property type="match status" value="1"/>
</dbReference>
<keyword evidence="5" id="KW-0479">Metal-binding</keyword>
<keyword evidence="7" id="KW-0862">Zinc</keyword>
<keyword evidence="6" id="KW-0378">Hydrolase</keyword>
<keyword evidence="9" id="KW-0472">Membrane</keyword>
<gene>
    <name evidence="11" type="ORF">CRV10_00690</name>
</gene>
<keyword evidence="4" id="KW-0645">Protease</keyword>
<keyword evidence="8" id="KW-0482">Metalloprotease</keyword>
<evidence type="ECO:0000256" key="6">
    <source>
        <dbReference type="ARBA" id="ARBA00022801"/>
    </source>
</evidence>
<evidence type="ECO:0000256" key="5">
    <source>
        <dbReference type="ARBA" id="ARBA00022723"/>
    </source>
</evidence>
<dbReference type="Proteomes" id="UP000296144">
    <property type="component" value="Unassembled WGS sequence"/>
</dbReference>
<dbReference type="GO" id="GO:0046872">
    <property type="term" value="F:metal ion binding"/>
    <property type="evidence" value="ECO:0007669"/>
    <property type="project" value="UniProtKB-KW"/>
</dbReference>
<dbReference type="SUPFAM" id="SSF51261">
    <property type="entry name" value="Duplicated hybrid motif"/>
    <property type="match status" value="1"/>
</dbReference>
<keyword evidence="9" id="KW-0812">Transmembrane</keyword>
<evidence type="ECO:0000256" key="1">
    <source>
        <dbReference type="ARBA" id="ARBA00001947"/>
    </source>
</evidence>
<dbReference type="PANTHER" id="PTHR21666">
    <property type="entry name" value="PEPTIDASE-RELATED"/>
    <property type="match status" value="1"/>
</dbReference>
<dbReference type="GO" id="GO:0004222">
    <property type="term" value="F:metalloendopeptidase activity"/>
    <property type="evidence" value="ECO:0007669"/>
    <property type="project" value="TreeGrafter"/>
</dbReference>
<evidence type="ECO:0000256" key="2">
    <source>
        <dbReference type="ARBA" id="ARBA00004162"/>
    </source>
</evidence>
<protein>
    <recommendedName>
        <fullName evidence="10">M23ase beta-sheet core domain-containing protein</fullName>
    </recommendedName>
</protein>
<accession>A0A2P5SX96</accession>
<dbReference type="GO" id="GO:0006508">
    <property type="term" value="P:proteolysis"/>
    <property type="evidence" value="ECO:0007669"/>
    <property type="project" value="UniProtKB-KW"/>
</dbReference>
<dbReference type="EMBL" id="PDKU01000001">
    <property type="protein sequence ID" value="PPI86933.1"/>
    <property type="molecule type" value="Genomic_DNA"/>
</dbReference>
<comment type="similarity">
    <text evidence="3">Belongs to the peptidase M23B family.</text>
</comment>
<comment type="caution">
    <text evidence="11">The sequence shown here is derived from an EMBL/GenBank/DDBJ whole genome shotgun (WGS) entry which is preliminary data.</text>
</comment>
<comment type="cofactor">
    <cofactor evidence="1">
        <name>Zn(2+)</name>
        <dbReference type="ChEBI" id="CHEBI:29105"/>
    </cofactor>
</comment>
<name>A0A2P5SX96_9GAMM</name>
<dbReference type="GO" id="GO:0005886">
    <property type="term" value="C:plasma membrane"/>
    <property type="evidence" value="ECO:0007669"/>
    <property type="project" value="UniProtKB-SubCell"/>
</dbReference>
<proteinExistence type="inferred from homology"/>
<dbReference type="InterPro" id="IPR050570">
    <property type="entry name" value="Cell_wall_metabolism_enzyme"/>
</dbReference>
<keyword evidence="12" id="KW-1185">Reference proteome</keyword>
<organism evidence="11 12">
    <name type="scientific">Candidatus Pantoea edessiphila</name>
    <dbReference type="NCBI Taxonomy" id="2044610"/>
    <lineage>
        <taxon>Bacteria</taxon>
        <taxon>Pseudomonadati</taxon>
        <taxon>Pseudomonadota</taxon>
        <taxon>Gammaproteobacteria</taxon>
        <taxon>Enterobacterales</taxon>
        <taxon>Erwiniaceae</taxon>
        <taxon>Pantoea</taxon>
    </lineage>
</organism>
<dbReference type="Gene3D" id="2.70.70.10">
    <property type="entry name" value="Glucose Permease (Domain IIA)"/>
    <property type="match status" value="1"/>
</dbReference>
<evidence type="ECO:0000256" key="4">
    <source>
        <dbReference type="ARBA" id="ARBA00022670"/>
    </source>
</evidence>
<sequence>MLRRNTTPSKFNYIFFFQSIITVFALIICLKININHSNKYPILLKNNGQVNLKDNRKIILYTYYNKRKNKFTFAIKKYNLIQIIRKKRFSFYKNFNLITYSRLDLNRNIPIIVPHSKIKTHLIFNYIKCHKSFHSIAFNSFISLLTIKRQLKVSSDFSLNRLNPITGNITLHKGIDIALPINTPLFAVSKGKVISVKNGNIAGNYIAIIHNKGYITRYMHMNKILVKLGQKIHYGDKIGLSGNTGRSTGPHLHFELWINNQAINPLTVYLPNHSIRKKQIS</sequence>
<evidence type="ECO:0000256" key="8">
    <source>
        <dbReference type="ARBA" id="ARBA00023049"/>
    </source>
</evidence>
<comment type="subcellular location">
    <subcellularLocation>
        <location evidence="2">Cell membrane</location>
        <topology evidence="2">Single-pass membrane protein</topology>
    </subcellularLocation>
</comment>
<dbReference type="AlphaFoldDB" id="A0A2P5SX96"/>
<feature type="transmembrane region" description="Helical" evidence="9">
    <location>
        <begin position="12"/>
        <end position="34"/>
    </location>
</feature>
<evidence type="ECO:0000256" key="9">
    <source>
        <dbReference type="SAM" id="Phobius"/>
    </source>
</evidence>
<dbReference type="InterPro" id="IPR016047">
    <property type="entry name" value="M23ase_b-sheet_dom"/>
</dbReference>
<evidence type="ECO:0000256" key="3">
    <source>
        <dbReference type="ARBA" id="ARBA00006646"/>
    </source>
</evidence>
<evidence type="ECO:0000256" key="7">
    <source>
        <dbReference type="ARBA" id="ARBA00022833"/>
    </source>
</evidence>
<dbReference type="PANTHER" id="PTHR21666:SF292">
    <property type="entry name" value="MUREIN DD-ENDOPEPTIDASE MEPM"/>
    <property type="match status" value="1"/>
</dbReference>